<name>A0A1Y3PH97_9BACI</name>
<reference evidence="2" key="1">
    <citation type="submission" date="2016-06" db="EMBL/GenBank/DDBJ databases">
        <authorList>
            <person name="Nascimento L."/>
            <person name="Pereira R.V."/>
            <person name="Martins L.F."/>
            <person name="Quaggio R.B."/>
            <person name="Silva A.M."/>
            <person name="Setubal J.C."/>
        </authorList>
    </citation>
    <scope>NUCLEOTIDE SEQUENCE [LARGE SCALE GENOMIC DNA]</scope>
</reference>
<dbReference type="Proteomes" id="UP000196475">
    <property type="component" value="Unassembled WGS sequence"/>
</dbReference>
<protein>
    <submittedName>
        <fullName evidence="1">Glutamate decarboxylase</fullName>
    </submittedName>
</protein>
<organism evidence="1 2">
    <name type="scientific">Bacillus thermozeamaize</name>
    <dbReference type="NCBI Taxonomy" id="230954"/>
    <lineage>
        <taxon>Bacteria</taxon>
        <taxon>Bacillati</taxon>
        <taxon>Bacillota</taxon>
        <taxon>Bacilli</taxon>
        <taxon>Bacillales</taxon>
        <taxon>Bacillaceae</taxon>
        <taxon>Bacillus</taxon>
    </lineage>
</organism>
<gene>
    <name evidence="1" type="ORF">BAA01_03825</name>
</gene>
<dbReference type="AlphaFoldDB" id="A0A1Y3PH97"/>
<sequence>MWKVIYVTSAEKLARRIEEALTREGFLAQVRPSISKQYEIQVPASEVRDAQEILNQILQTPM</sequence>
<evidence type="ECO:0000313" key="1">
    <source>
        <dbReference type="EMBL" id="OUM86732.1"/>
    </source>
</evidence>
<comment type="caution">
    <text evidence="1">The sequence shown here is derived from an EMBL/GenBank/DDBJ whole genome shotgun (WGS) entry which is preliminary data.</text>
</comment>
<evidence type="ECO:0000313" key="2">
    <source>
        <dbReference type="Proteomes" id="UP000196475"/>
    </source>
</evidence>
<accession>A0A1Y3PH97</accession>
<proteinExistence type="predicted"/>
<dbReference type="EMBL" id="LZRT01000086">
    <property type="protein sequence ID" value="OUM86732.1"/>
    <property type="molecule type" value="Genomic_DNA"/>
</dbReference>